<dbReference type="AlphaFoldDB" id="A0A1M5PN33"/>
<reference evidence="2" key="1">
    <citation type="submission" date="2016-11" db="EMBL/GenBank/DDBJ databases">
        <authorList>
            <person name="Varghese N."/>
            <person name="Submissions S."/>
        </authorList>
    </citation>
    <scope>NUCLEOTIDE SEQUENCE [LARGE SCALE GENOMIC DNA]</scope>
    <source>
        <strain evidence="2">DSM 25330</strain>
    </source>
</reference>
<name>A0A1M5PN33_9FLAO</name>
<dbReference type="Proteomes" id="UP000184522">
    <property type="component" value="Unassembled WGS sequence"/>
</dbReference>
<organism evidence="1 2">
    <name type="scientific">Winogradskyella jejuensis</name>
    <dbReference type="NCBI Taxonomy" id="1089305"/>
    <lineage>
        <taxon>Bacteria</taxon>
        <taxon>Pseudomonadati</taxon>
        <taxon>Bacteroidota</taxon>
        <taxon>Flavobacteriia</taxon>
        <taxon>Flavobacteriales</taxon>
        <taxon>Flavobacteriaceae</taxon>
        <taxon>Winogradskyella</taxon>
    </lineage>
</organism>
<keyword evidence="2" id="KW-1185">Reference proteome</keyword>
<gene>
    <name evidence="1" type="ORF">SAMN05444148_1540</name>
</gene>
<dbReference type="EMBL" id="FQWS01000001">
    <property type="protein sequence ID" value="SHH03141.1"/>
    <property type="molecule type" value="Genomic_DNA"/>
</dbReference>
<evidence type="ECO:0000313" key="2">
    <source>
        <dbReference type="Proteomes" id="UP000184522"/>
    </source>
</evidence>
<accession>A0A1M5PN33</accession>
<evidence type="ECO:0000313" key="1">
    <source>
        <dbReference type="EMBL" id="SHH03141.1"/>
    </source>
</evidence>
<protein>
    <submittedName>
        <fullName evidence="1">Uncharacterized protein</fullName>
    </submittedName>
</protein>
<proteinExistence type="predicted"/>
<sequence>MLFLRMQKILRSLLLVIPIIAISQSKDSLFIKNGIDNPNMQTTHHFGIFSSRIQQNFKRESLNKTRISFNYASGNNFQPFVETHLPRDPAVREELSQVIWFQRRFDFIDQETTPADYYNIVIDAVIKEFRIDLTFPIAKKHELGINLRSYLITDGSYPFSFFTSDETIEWFHSNIAGGEDPFGRRFYGLNEVNFSYTDRNGNTLRLDKNDFFIGGLEINHHYYPTFEFNKTRNLYFNFGSHIGINMSKFNPSVDIGISANALKQIKFKNKNELDIAAGASLLRKNIIDFDEVIDLGNNSFIASLEADVEYTKYTQKGNYNAFGLNYQIQSRYNKKEETEYYRLLGDFSAINAGWHNGVTRLYVPLSNWSIIYTYGRKNFKLSLYVKQDFSVNNAPDIQTGINISAPLTKD</sequence>